<dbReference type="Proteomes" id="UP000422744">
    <property type="component" value="Chromosome"/>
</dbReference>
<dbReference type="AlphaFoldDB" id="A0A6I6CNC6"/>
<evidence type="ECO:0000313" key="2">
    <source>
        <dbReference type="EMBL" id="QGT16068.1"/>
    </source>
</evidence>
<sequence length="164" mass="19360">MKSRNSYSGIDPKVVNLIKFYAKCYKSLTDQDIEDIEQDLFCEFLSCIDQYDKTKGSLSTFAKQVVKNRINNLVRKHSRTTPKLENNVQQESYCFEDESILRIDVEQIISKLPKKWQVLCEQLKHHSIAEVADMNNMSRTTLYNILKKMRSKFASLYEKKYKKK</sequence>
<protein>
    <submittedName>
        <fullName evidence="2">Sigma-70 family RNA polymerase sigma factor</fullName>
    </submittedName>
</protein>
<dbReference type="Pfam" id="PF04542">
    <property type="entry name" value="Sigma70_r2"/>
    <property type="match status" value="1"/>
</dbReference>
<feature type="domain" description="RNA polymerase sigma-70 region 2" evidence="1">
    <location>
        <begin position="21"/>
        <end position="80"/>
    </location>
</feature>
<dbReference type="InterPro" id="IPR007627">
    <property type="entry name" value="RNA_pol_sigma70_r2"/>
</dbReference>
<dbReference type="SUPFAM" id="SSF88946">
    <property type="entry name" value="Sigma2 domain of RNA polymerase sigma factors"/>
    <property type="match status" value="1"/>
</dbReference>
<dbReference type="GO" id="GO:0003700">
    <property type="term" value="F:DNA-binding transcription factor activity"/>
    <property type="evidence" value="ECO:0007669"/>
    <property type="project" value="InterPro"/>
</dbReference>
<dbReference type="InterPro" id="IPR013324">
    <property type="entry name" value="RNA_pol_sigma_r3/r4-like"/>
</dbReference>
<gene>
    <name evidence="2" type="ORF">E0495_02000</name>
</gene>
<dbReference type="SUPFAM" id="SSF88659">
    <property type="entry name" value="Sigma3 and sigma4 domains of RNA polymerase sigma factors"/>
    <property type="match status" value="1"/>
</dbReference>
<dbReference type="InterPro" id="IPR013325">
    <property type="entry name" value="RNA_pol_sigma_r2"/>
</dbReference>
<evidence type="ECO:0000259" key="1">
    <source>
        <dbReference type="Pfam" id="PF04542"/>
    </source>
</evidence>
<organism evidence="2 3">
    <name type="scientific">Wolbachia pipientis</name>
    <dbReference type="NCBI Taxonomy" id="955"/>
    <lineage>
        <taxon>Bacteria</taxon>
        <taxon>Pseudomonadati</taxon>
        <taxon>Pseudomonadota</taxon>
        <taxon>Alphaproteobacteria</taxon>
        <taxon>Rickettsiales</taxon>
        <taxon>Anaplasmataceae</taxon>
        <taxon>Wolbachieae</taxon>
        <taxon>Wolbachia</taxon>
    </lineage>
</organism>
<accession>A0A6I6CNC6</accession>
<dbReference type="GO" id="GO:0006352">
    <property type="term" value="P:DNA-templated transcription initiation"/>
    <property type="evidence" value="ECO:0007669"/>
    <property type="project" value="InterPro"/>
</dbReference>
<proteinExistence type="predicted"/>
<evidence type="ECO:0000313" key="3">
    <source>
        <dbReference type="Proteomes" id="UP000422744"/>
    </source>
</evidence>
<dbReference type="EMBL" id="CP037426">
    <property type="protein sequence ID" value="QGT16068.1"/>
    <property type="molecule type" value="Genomic_DNA"/>
</dbReference>
<reference evidence="2 3" key="1">
    <citation type="submission" date="2019-03" db="EMBL/GenBank/DDBJ databases">
        <title>Wolbachia endosymbiont of Haematobia irritans wIrr.</title>
        <authorList>
            <person name="Parry R.H."/>
            <person name="Asgari S."/>
        </authorList>
    </citation>
    <scope>NUCLEOTIDE SEQUENCE [LARGE SCALE GENOMIC DNA]</scope>
    <source>
        <strain evidence="3">wIrr</strain>
    </source>
</reference>
<dbReference type="RefSeq" id="WP_155968624.1">
    <property type="nucleotide sequence ID" value="NZ_CP037426.1"/>
</dbReference>
<dbReference type="NCBIfam" id="TIGR02937">
    <property type="entry name" value="sigma70-ECF"/>
    <property type="match status" value="1"/>
</dbReference>
<dbReference type="InterPro" id="IPR014284">
    <property type="entry name" value="RNA_pol_sigma-70_dom"/>
</dbReference>
<name>A0A6I6CNC6_WOLPI</name>
<dbReference type="Gene3D" id="1.10.1740.10">
    <property type="match status" value="1"/>
</dbReference>